<evidence type="ECO:0000313" key="12">
    <source>
        <dbReference type="EMBL" id="KAJ8019707.1"/>
    </source>
</evidence>
<dbReference type="SMART" id="SM00214">
    <property type="entry name" value="VWC"/>
    <property type="match status" value="2"/>
</dbReference>
<name>A0A9Q0YGF8_HOLLE</name>
<dbReference type="InterPro" id="IPR053066">
    <property type="entry name" value="ADGR_G7"/>
</dbReference>
<evidence type="ECO:0000256" key="4">
    <source>
        <dbReference type="ARBA" id="ARBA00022989"/>
    </source>
</evidence>
<dbReference type="SMART" id="SM00409">
    <property type="entry name" value="IG"/>
    <property type="match status" value="1"/>
</dbReference>
<evidence type="ECO:0000256" key="2">
    <source>
        <dbReference type="ARBA" id="ARBA00007343"/>
    </source>
</evidence>
<feature type="chain" id="PRO_5040340027" evidence="8">
    <location>
        <begin position="21"/>
        <end position="944"/>
    </location>
</feature>
<comment type="subcellular location">
    <subcellularLocation>
        <location evidence="1">Membrane</location>
    </subcellularLocation>
</comment>
<feature type="domain" description="Ig-like" evidence="11">
    <location>
        <begin position="330"/>
        <end position="398"/>
    </location>
</feature>
<protein>
    <submittedName>
        <fullName evidence="12">Extracellular matrix protein FRAS1</fullName>
    </submittedName>
</protein>
<evidence type="ECO:0000256" key="6">
    <source>
        <dbReference type="ARBA" id="ARBA00023157"/>
    </source>
</evidence>
<evidence type="ECO:0000256" key="7">
    <source>
        <dbReference type="SAM" id="Phobius"/>
    </source>
</evidence>
<dbReference type="Pfam" id="PF01825">
    <property type="entry name" value="GPS"/>
    <property type="match status" value="1"/>
</dbReference>
<dbReference type="InterPro" id="IPR001007">
    <property type="entry name" value="VWF_dom"/>
</dbReference>
<keyword evidence="13" id="KW-1185">Reference proteome</keyword>
<evidence type="ECO:0000256" key="1">
    <source>
        <dbReference type="ARBA" id="ARBA00004370"/>
    </source>
</evidence>
<dbReference type="Gene3D" id="6.20.200.20">
    <property type="match status" value="1"/>
</dbReference>
<dbReference type="PROSITE" id="PS50221">
    <property type="entry name" value="GAIN_B"/>
    <property type="match status" value="1"/>
</dbReference>
<dbReference type="SUPFAM" id="SSF48726">
    <property type="entry name" value="Immunoglobulin"/>
    <property type="match status" value="1"/>
</dbReference>
<keyword evidence="5 7" id="KW-0472">Membrane</keyword>
<dbReference type="Gene3D" id="2.60.220.50">
    <property type="match status" value="1"/>
</dbReference>
<dbReference type="Gene3D" id="2.60.40.10">
    <property type="entry name" value="Immunoglobulins"/>
    <property type="match status" value="1"/>
</dbReference>
<comment type="caution">
    <text evidence="12">The sequence shown here is derived from an EMBL/GenBank/DDBJ whole genome shotgun (WGS) entry which is preliminary data.</text>
</comment>
<keyword evidence="3 7" id="KW-0812">Transmembrane</keyword>
<evidence type="ECO:0000259" key="9">
    <source>
        <dbReference type="PROSITE" id="PS50184"/>
    </source>
</evidence>
<evidence type="ECO:0000259" key="11">
    <source>
        <dbReference type="PROSITE" id="PS50835"/>
    </source>
</evidence>
<feature type="domain" description="VWFC" evidence="9">
    <location>
        <begin position="50"/>
        <end position="109"/>
    </location>
</feature>
<dbReference type="PROSITE" id="PS50835">
    <property type="entry name" value="IG_LIKE"/>
    <property type="match status" value="1"/>
</dbReference>
<dbReference type="PANTHER" id="PTHR47767:SF1">
    <property type="entry name" value="ADHESION G PROTEIN-COUPLED RECEPTOR G7"/>
    <property type="match status" value="1"/>
</dbReference>
<keyword evidence="4 7" id="KW-1133">Transmembrane helix</keyword>
<dbReference type="SUPFAM" id="SSF57603">
    <property type="entry name" value="FnI-like domain"/>
    <property type="match status" value="2"/>
</dbReference>
<feature type="signal peptide" evidence="8">
    <location>
        <begin position="1"/>
        <end position="20"/>
    </location>
</feature>
<dbReference type="CDD" id="cd00096">
    <property type="entry name" value="Ig"/>
    <property type="match status" value="1"/>
</dbReference>
<dbReference type="InterPro" id="IPR003599">
    <property type="entry name" value="Ig_sub"/>
</dbReference>
<reference evidence="12" key="1">
    <citation type="submission" date="2021-10" db="EMBL/GenBank/DDBJ databases">
        <title>Tropical sea cucumber genome reveals ecological adaptation and Cuvierian tubules defense mechanism.</title>
        <authorList>
            <person name="Chen T."/>
        </authorList>
    </citation>
    <scope>NUCLEOTIDE SEQUENCE</scope>
    <source>
        <strain evidence="12">Nanhai2018</strain>
        <tissue evidence="12">Muscle</tissue>
    </source>
</reference>
<dbReference type="PROSITE" id="PS50184">
    <property type="entry name" value="VWFC_2"/>
    <property type="match status" value="2"/>
</dbReference>
<accession>A0A9Q0YGF8</accession>
<evidence type="ECO:0000313" key="13">
    <source>
        <dbReference type="Proteomes" id="UP001152320"/>
    </source>
</evidence>
<feature type="transmembrane region" description="Helical" evidence="7">
    <location>
        <begin position="893"/>
        <end position="914"/>
    </location>
</feature>
<dbReference type="Pfam" id="PF00093">
    <property type="entry name" value="VWC"/>
    <property type="match status" value="2"/>
</dbReference>
<feature type="domain" description="GAIN-B" evidence="10">
    <location>
        <begin position="722"/>
        <end position="885"/>
    </location>
</feature>
<evidence type="ECO:0000256" key="5">
    <source>
        <dbReference type="ARBA" id="ARBA00023136"/>
    </source>
</evidence>
<dbReference type="AlphaFoldDB" id="A0A9Q0YGF8"/>
<dbReference type="GO" id="GO:0016020">
    <property type="term" value="C:membrane"/>
    <property type="evidence" value="ECO:0007669"/>
    <property type="project" value="UniProtKB-SubCell"/>
</dbReference>
<dbReference type="PROSITE" id="PS01208">
    <property type="entry name" value="VWFC_1"/>
    <property type="match status" value="1"/>
</dbReference>
<evidence type="ECO:0000259" key="10">
    <source>
        <dbReference type="PROSITE" id="PS50221"/>
    </source>
</evidence>
<sequence length="944" mass="106175">MLRLCFINVLLLSMPRGGTAQVYEETEQFDSASQSESFSGDYPTYDGNNNPCSFRGQFLTHTQSITLDPCTKCTCRNGTTTCNVPGCPVLPCPPAERIITEGECCDHCAGTPVEEDCDVGGLIVPYKHQWHLRPCTVCTCGNYGRYTCHDLLCPSSYECDVSELYRHRDLCCPLCPYKMVVKSVRISHIPEFTFSESSSHTVRFSLHVAVAKRLSSATVQGENMWRLAAWMSENEDGSGVRMSFYPNIFNEENAAKPFHHRNPSNFKWPELEYSTEPLQTPCARYLCVEFDQQDDPSPRYDLSFTFQARDNERRRLVDCISYSNCYDLTPKMHNGLTIKRILERKLGDAIIFECNVTNAHTIWWKHSSWAETERVSSSSTFRIDNITLADQGCYYCHAKGHGQHIRSAGQILIIPGMLQFLLTIKATIFNPSSLQDMAIYQMHITNKLEEANVLVVSLNASTETNASFYYLNTELKLGQKINNITRNVQSIVEEATKSAPVSNSPDVTIRLEGLSLCVEDLITTEVGNLSFPSVSLNTETVSNEHCIVPRRLPRGSRRCEGELVTAARWTDLQIRNCFNSSTTEETNSLIDSFFEIIKKGSLTISDVPYISGDLVDITKAKTIGKEDITHISSVLNMISSFHSTSPLVTSNALHTVDQIMEASKVAPSVDGQLSITTTSRILESVELQLENFQKRGENFALLLPNIEVKFVQIPHLDEPISFAVCLSSNRKDEKVSNVNEHNPGCKNGAYVYIPSVVMNLPKKDLNQKVIPVTFTSYESDVLFNDEKSRKDNKRLNSIIISASTSNEVDQLPKGSFIRTTFYPLSANRFNSKFTCVFWDHILYEESGGWSSEGCHNEEANGSFVYICKCDQFGNIAVLVDLTNDMKVRSNNTVFVVFITAIIILVATICTYLAIKAVQHAWRRLFRYQENATNQDGFEPLELHS</sequence>
<keyword evidence="8" id="KW-0732">Signal</keyword>
<dbReference type="InterPro" id="IPR036179">
    <property type="entry name" value="Ig-like_dom_sf"/>
</dbReference>
<dbReference type="InterPro" id="IPR000203">
    <property type="entry name" value="GPS"/>
</dbReference>
<dbReference type="InterPro" id="IPR057244">
    <property type="entry name" value="GAIN_B"/>
</dbReference>
<organism evidence="12 13">
    <name type="scientific">Holothuria leucospilota</name>
    <name type="common">Black long sea cucumber</name>
    <name type="synonym">Mertensiothuria leucospilota</name>
    <dbReference type="NCBI Taxonomy" id="206669"/>
    <lineage>
        <taxon>Eukaryota</taxon>
        <taxon>Metazoa</taxon>
        <taxon>Echinodermata</taxon>
        <taxon>Eleutherozoa</taxon>
        <taxon>Echinozoa</taxon>
        <taxon>Holothuroidea</taxon>
        <taxon>Aspidochirotacea</taxon>
        <taxon>Aspidochirotida</taxon>
        <taxon>Holothuriidae</taxon>
        <taxon>Holothuria</taxon>
    </lineage>
</organism>
<evidence type="ECO:0000256" key="3">
    <source>
        <dbReference type="ARBA" id="ARBA00022692"/>
    </source>
</evidence>
<comment type="similarity">
    <text evidence="2">Belongs to the G-protein coupled receptor 2 family. Adhesion G-protein coupled receptor (ADGR) subfamily.</text>
</comment>
<dbReference type="InterPro" id="IPR013783">
    <property type="entry name" value="Ig-like_fold"/>
</dbReference>
<dbReference type="SMART" id="SM00303">
    <property type="entry name" value="GPS"/>
    <property type="match status" value="1"/>
</dbReference>
<dbReference type="PANTHER" id="PTHR47767">
    <property type="entry name" value="ADHESION G PROTEIN-COUPLED RECEPTOR G7"/>
    <property type="match status" value="1"/>
</dbReference>
<keyword evidence="6" id="KW-1015">Disulfide bond</keyword>
<feature type="domain" description="VWFC" evidence="9">
    <location>
        <begin position="115"/>
        <end position="176"/>
    </location>
</feature>
<dbReference type="Proteomes" id="UP001152320">
    <property type="component" value="Chromosome 23"/>
</dbReference>
<dbReference type="EMBL" id="JAIZAY010000023">
    <property type="protein sequence ID" value="KAJ8019707.1"/>
    <property type="molecule type" value="Genomic_DNA"/>
</dbReference>
<proteinExistence type="inferred from homology"/>
<evidence type="ECO:0000256" key="8">
    <source>
        <dbReference type="SAM" id="SignalP"/>
    </source>
</evidence>
<dbReference type="InterPro" id="IPR046338">
    <property type="entry name" value="GAIN_dom_sf"/>
</dbReference>
<gene>
    <name evidence="12" type="ORF">HOLleu_41394</name>
</gene>
<dbReference type="InterPro" id="IPR007110">
    <property type="entry name" value="Ig-like_dom"/>
</dbReference>